<feature type="transmembrane region" description="Helical" evidence="10">
    <location>
        <begin position="356"/>
        <end position="376"/>
    </location>
</feature>
<keyword evidence="12" id="KW-1185">Reference proteome</keyword>
<dbReference type="GO" id="GO:0004984">
    <property type="term" value="F:olfactory receptor activity"/>
    <property type="evidence" value="ECO:0007669"/>
    <property type="project" value="InterPro"/>
</dbReference>
<keyword evidence="7 10" id="KW-0472">Membrane</keyword>
<evidence type="ECO:0000256" key="2">
    <source>
        <dbReference type="ARBA" id="ARBA00022475"/>
    </source>
</evidence>
<feature type="transmembrane region" description="Helical" evidence="10">
    <location>
        <begin position="180"/>
        <end position="203"/>
    </location>
</feature>
<keyword evidence="6 10" id="KW-1133">Transmembrane helix</keyword>
<keyword evidence="9 10" id="KW-0807">Transducer</keyword>
<keyword evidence="4 10" id="KW-0812">Transmembrane</keyword>
<dbReference type="PANTHER" id="PTHR21137">
    <property type="entry name" value="ODORANT RECEPTOR"/>
    <property type="match status" value="1"/>
</dbReference>
<dbReference type="GO" id="GO:0005886">
    <property type="term" value="C:plasma membrane"/>
    <property type="evidence" value="ECO:0007669"/>
    <property type="project" value="UniProtKB-SubCell"/>
</dbReference>
<reference evidence="11" key="2">
    <citation type="submission" date="2020-12" db="EMBL/GenBank/DDBJ databases">
        <authorList>
            <person name="Kanost M."/>
        </authorList>
    </citation>
    <scope>NUCLEOTIDE SEQUENCE</scope>
</reference>
<gene>
    <name evidence="11" type="ORF">O3G_MSEX009705</name>
</gene>
<dbReference type="EMBL" id="JH668511">
    <property type="protein sequence ID" value="KAG6456401.1"/>
    <property type="molecule type" value="Genomic_DNA"/>
</dbReference>
<comment type="similarity">
    <text evidence="10">Belongs to the insect chemoreceptor superfamily. Heteromeric odorant receptor channel (TC 1.A.69) family.</text>
</comment>
<dbReference type="PANTHER" id="PTHR21137:SF35">
    <property type="entry name" value="ODORANT RECEPTOR 19A-RELATED"/>
    <property type="match status" value="1"/>
</dbReference>
<feature type="transmembrane region" description="Helical" evidence="10">
    <location>
        <begin position="292"/>
        <end position="314"/>
    </location>
</feature>
<accession>A0A921ZFD1</accession>
<dbReference type="InterPro" id="IPR004117">
    <property type="entry name" value="7tm6_olfct_rcpt"/>
</dbReference>
<sequence>MKIFIDNANGTLWLSLNLLRWVGFLVPDNFEGRKKKLLPFYSFFWFMFIVGIYVIVQTGDLIQVWGDITLMTGTSFLLFTNMAFITKIINVMVRRDAVLAIIDEGDEVLRSERRIEGKAIVKSSNQETSRLLYLYGLLTVVTVFGWAASAEKGSLPLRAWYPYDTSKSPAYELTYLHQSVAVILLAFLNVSLDVLVTSLAAVCRCRFQLLALSLRTLCHDIPIDEKHLVSPEHKQIVHERLRLCILQHQSILESAAKIKTCFSGHILAQFTVSIVIICVTAYTLALETHDNPIRLIAMFSYLLGMMMQVFLYCYQGDYLSEESSDIADAAYECPWYACPIPLRRSLLVIMARSRRVAILTAGGFSTLSLACFVSIIKASYSFFTVLQQVEE</sequence>
<proteinExistence type="inferred from homology"/>
<dbReference type="Proteomes" id="UP000791440">
    <property type="component" value="Unassembled WGS sequence"/>
</dbReference>
<evidence type="ECO:0000256" key="6">
    <source>
        <dbReference type="ARBA" id="ARBA00022989"/>
    </source>
</evidence>
<evidence type="ECO:0000256" key="1">
    <source>
        <dbReference type="ARBA" id="ARBA00004651"/>
    </source>
</evidence>
<dbReference type="GO" id="GO:0007165">
    <property type="term" value="P:signal transduction"/>
    <property type="evidence" value="ECO:0007669"/>
    <property type="project" value="UniProtKB-KW"/>
</dbReference>
<feature type="transmembrane region" description="Helical" evidence="10">
    <location>
        <begin position="266"/>
        <end position="286"/>
    </location>
</feature>
<organism evidence="11 12">
    <name type="scientific">Manduca sexta</name>
    <name type="common">Tobacco hawkmoth</name>
    <name type="synonym">Tobacco hornworm</name>
    <dbReference type="NCBI Taxonomy" id="7130"/>
    <lineage>
        <taxon>Eukaryota</taxon>
        <taxon>Metazoa</taxon>
        <taxon>Ecdysozoa</taxon>
        <taxon>Arthropoda</taxon>
        <taxon>Hexapoda</taxon>
        <taxon>Insecta</taxon>
        <taxon>Pterygota</taxon>
        <taxon>Neoptera</taxon>
        <taxon>Endopterygota</taxon>
        <taxon>Lepidoptera</taxon>
        <taxon>Glossata</taxon>
        <taxon>Ditrysia</taxon>
        <taxon>Bombycoidea</taxon>
        <taxon>Sphingidae</taxon>
        <taxon>Sphinginae</taxon>
        <taxon>Sphingini</taxon>
        <taxon>Manduca</taxon>
    </lineage>
</organism>
<dbReference type="Pfam" id="PF02949">
    <property type="entry name" value="7tm_6"/>
    <property type="match status" value="1"/>
</dbReference>
<evidence type="ECO:0000256" key="7">
    <source>
        <dbReference type="ARBA" id="ARBA00023136"/>
    </source>
</evidence>
<feature type="transmembrane region" description="Helical" evidence="10">
    <location>
        <begin position="37"/>
        <end position="56"/>
    </location>
</feature>
<evidence type="ECO:0000256" key="3">
    <source>
        <dbReference type="ARBA" id="ARBA00022606"/>
    </source>
</evidence>
<reference evidence="11" key="1">
    <citation type="journal article" date="2016" name="Insect Biochem. Mol. Biol.">
        <title>Multifaceted biological insights from a draft genome sequence of the tobacco hornworm moth, Manduca sexta.</title>
        <authorList>
            <person name="Kanost M.R."/>
            <person name="Arrese E.L."/>
            <person name="Cao X."/>
            <person name="Chen Y.R."/>
            <person name="Chellapilla S."/>
            <person name="Goldsmith M.R."/>
            <person name="Grosse-Wilde E."/>
            <person name="Heckel D.G."/>
            <person name="Herndon N."/>
            <person name="Jiang H."/>
            <person name="Papanicolaou A."/>
            <person name="Qu J."/>
            <person name="Soulages J.L."/>
            <person name="Vogel H."/>
            <person name="Walters J."/>
            <person name="Waterhouse R.M."/>
            <person name="Ahn S.J."/>
            <person name="Almeida F.C."/>
            <person name="An C."/>
            <person name="Aqrawi P."/>
            <person name="Bretschneider A."/>
            <person name="Bryant W.B."/>
            <person name="Bucks S."/>
            <person name="Chao H."/>
            <person name="Chevignon G."/>
            <person name="Christen J.M."/>
            <person name="Clarke D.F."/>
            <person name="Dittmer N.T."/>
            <person name="Ferguson L.C.F."/>
            <person name="Garavelou S."/>
            <person name="Gordon K.H.J."/>
            <person name="Gunaratna R.T."/>
            <person name="Han Y."/>
            <person name="Hauser F."/>
            <person name="He Y."/>
            <person name="Heidel-Fischer H."/>
            <person name="Hirsh A."/>
            <person name="Hu Y."/>
            <person name="Jiang H."/>
            <person name="Kalra D."/>
            <person name="Klinner C."/>
            <person name="Konig C."/>
            <person name="Kovar C."/>
            <person name="Kroll A.R."/>
            <person name="Kuwar S.S."/>
            <person name="Lee S.L."/>
            <person name="Lehman R."/>
            <person name="Li K."/>
            <person name="Li Z."/>
            <person name="Liang H."/>
            <person name="Lovelace S."/>
            <person name="Lu Z."/>
            <person name="Mansfield J.H."/>
            <person name="McCulloch K.J."/>
            <person name="Mathew T."/>
            <person name="Morton B."/>
            <person name="Muzny D.M."/>
            <person name="Neunemann D."/>
            <person name="Ongeri F."/>
            <person name="Pauchet Y."/>
            <person name="Pu L.L."/>
            <person name="Pyrousis I."/>
            <person name="Rao X.J."/>
            <person name="Redding A."/>
            <person name="Roesel C."/>
            <person name="Sanchez-Gracia A."/>
            <person name="Schaack S."/>
            <person name="Shukla A."/>
            <person name="Tetreau G."/>
            <person name="Wang Y."/>
            <person name="Xiong G.H."/>
            <person name="Traut W."/>
            <person name="Walsh T.K."/>
            <person name="Worley K.C."/>
            <person name="Wu D."/>
            <person name="Wu W."/>
            <person name="Wu Y.Q."/>
            <person name="Zhang X."/>
            <person name="Zou Z."/>
            <person name="Zucker H."/>
            <person name="Briscoe A.D."/>
            <person name="Burmester T."/>
            <person name="Clem R.J."/>
            <person name="Feyereisen R."/>
            <person name="Grimmelikhuijzen C.J.P."/>
            <person name="Hamodrakas S.J."/>
            <person name="Hansson B.S."/>
            <person name="Huguet E."/>
            <person name="Jermiin L.S."/>
            <person name="Lan Q."/>
            <person name="Lehman H.K."/>
            <person name="Lorenzen M."/>
            <person name="Merzendorfer H."/>
            <person name="Michalopoulos I."/>
            <person name="Morton D.B."/>
            <person name="Muthukrishnan S."/>
            <person name="Oakeshott J.G."/>
            <person name="Palmer W."/>
            <person name="Park Y."/>
            <person name="Passarelli A.L."/>
            <person name="Rozas J."/>
            <person name="Schwartz L.M."/>
            <person name="Smith W."/>
            <person name="Southgate A."/>
            <person name="Vilcinskas A."/>
            <person name="Vogt R."/>
            <person name="Wang P."/>
            <person name="Werren J."/>
            <person name="Yu X.Q."/>
            <person name="Zhou J.J."/>
            <person name="Brown S.J."/>
            <person name="Scherer S.E."/>
            <person name="Richards S."/>
            <person name="Blissard G.W."/>
        </authorList>
    </citation>
    <scope>NUCLEOTIDE SEQUENCE</scope>
</reference>
<protein>
    <recommendedName>
        <fullName evidence="10">Odorant receptor</fullName>
    </recommendedName>
</protein>
<name>A0A921ZFD1_MANSE</name>
<comment type="caution">
    <text evidence="11">The sequence shown here is derived from an EMBL/GenBank/DDBJ whole genome shotgun (WGS) entry which is preliminary data.</text>
</comment>
<dbReference type="GO" id="GO:0005549">
    <property type="term" value="F:odorant binding"/>
    <property type="evidence" value="ECO:0007669"/>
    <property type="project" value="InterPro"/>
</dbReference>
<evidence type="ECO:0000313" key="12">
    <source>
        <dbReference type="Proteomes" id="UP000791440"/>
    </source>
</evidence>
<evidence type="ECO:0000256" key="5">
    <source>
        <dbReference type="ARBA" id="ARBA00022725"/>
    </source>
</evidence>
<dbReference type="AlphaFoldDB" id="A0A921ZFD1"/>
<feature type="transmembrane region" description="Helical" evidence="10">
    <location>
        <begin position="62"/>
        <end position="85"/>
    </location>
</feature>
<keyword evidence="8 10" id="KW-0675">Receptor</keyword>
<keyword evidence="3 10" id="KW-0716">Sensory transduction</keyword>
<dbReference type="OrthoDB" id="6617147at2759"/>
<evidence type="ECO:0000256" key="10">
    <source>
        <dbReference type="RuleBase" id="RU351113"/>
    </source>
</evidence>
<evidence type="ECO:0000256" key="9">
    <source>
        <dbReference type="ARBA" id="ARBA00023224"/>
    </source>
</evidence>
<feature type="transmembrane region" description="Helical" evidence="10">
    <location>
        <begin position="131"/>
        <end position="148"/>
    </location>
</feature>
<evidence type="ECO:0000256" key="4">
    <source>
        <dbReference type="ARBA" id="ARBA00022692"/>
    </source>
</evidence>
<comment type="subcellular location">
    <subcellularLocation>
        <location evidence="1 10">Cell membrane</location>
        <topology evidence="1 10">Multi-pass membrane protein</topology>
    </subcellularLocation>
</comment>
<evidence type="ECO:0000256" key="8">
    <source>
        <dbReference type="ARBA" id="ARBA00023170"/>
    </source>
</evidence>
<evidence type="ECO:0000313" key="11">
    <source>
        <dbReference type="EMBL" id="KAG6456401.1"/>
    </source>
</evidence>
<keyword evidence="2" id="KW-1003">Cell membrane</keyword>
<keyword evidence="5 10" id="KW-0552">Olfaction</keyword>